<protein>
    <submittedName>
        <fullName evidence="3">Fungal domain of STAND protein</fullName>
    </submittedName>
</protein>
<reference evidence="4" key="1">
    <citation type="journal article" date="2023" name="bioRxiv">
        <title>Complete genome of the Medicago anthracnose fungus, Colletotrichum destructivum, reveals a mini-chromosome-like region within a core chromosome.</title>
        <authorList>
            <person name="Lapalu N."/>
            <person name="Simon A."/>
            <person name="Lu A."/>
            <person name="Plaumann P.-L."/>
            <person name="Amselem J."/>
            <person name="Pigne S."/>
            <person name="Auger A."/>
            <person name="Koch C."/>
            <person name="Dallery J.-F."/>
            <person name="O'Connell R.J."/>
        </authorList>
    </citation>
    <scope>NUCLEOTIDE SEQUENCE [LARGE SCALE GENOMIC DNA]</scope>
    <source>
        <strain evidence="4">CBS 520.97</strain>
    </source>
</reference>
<dbReference type="GO" id="GO:0008270">
    <property type="term" value="F:zinc ion binding"/>
    <property type="evidence" value="ECO:0007669"/>
    <property type="project" value="UniProtKB-KW"/>
</dbReference>
<feature type="domain" description="RING-type" evidence="2">
    <location>
        <begin position="890"/>
        <end position="923"/>
    </location>
</feature>
<dbReference type="PROSITE" id="PS50089">
    <property type="entry name" value="ZF_RING_2"/>
    <property type="match status" value="1"/>
</dbReference>
<gene>
    <name evidence="3" type="ORF">CDEST_12129</name>
</gene>
<keyword evidence="1" id="KW-0863">Zinc-finger</keyword>
<keyword evidence="1" id="KW-0479">Metal-binding</keyword>
<dbReference type="Gene3D" id="3.30.40.10">
    <property type="entry name" value="Zinc/RING finger domain, C3HC4 (zinc finger)"/>
    <property type="match status" value="1"/>
</dbReference>
<evidence type="ECO:0000313" key="3">
    <source>
        <dbReference type="EMBL" id="WQF87115.1"/>
    </source>
</evidence>
<dbReference type="Pfam" id="PF17111">
    <property type="entry name" value="PigL_N"/>
    <property type="match status" value="1"/>
</dbReference>
<dbReference type="CDD" id="cd16449">
    <property type="entry name" value="RING-HC"/>
    <property type="match status" value="1"/>
</dbReference>
<dbReference type="InterPro" id="IPR001841">
    <property type="entry name" value="Znf_RING"/>
</dbReference>
<dbReference type="KEGG" id="cdet:87948629"/>
<dbReference type="Proteomes" id="UP001322277">
    <property type="component" value="Chromosome 8"/>
</dbReference>
<evidence type="ECO:0000256" key="1">
    <source>
        <dbReference type="PROSITE-ProRule" id="PRU00175"/>
    </source>
</evidence>
<dbReference type="EMBL" id="CP137312">
    <property type="protein sequence ID" value="WQF87115.1"/>
    <property type="molecule type" value="Genomic_DNA"/>
</dbReference>
<sequence>MADPLSIAASVAGLITLAASTAKLAKTVGDRYTNQVSGSVQENVQTLEAALGNITKGMWTSDFTRPGEKSLQQPISSCAQTLRELSKIFRKLHPQAPSGTSVQRSWDSLRRLQQKMTRPETLKEIERLQVVLESQKATLLIAMQQLFPRACSGASQFDMLVMIFNTVQELRLSKQWTQPAHVPTGHQFHDYYFDDEPLNEPSVAQAFSSFEDWLETWSAPEADQGVSTELSENLLSDLSPPLSSASQTRCSTVRLVIEGLKKHEFSEETTKEIIAPRDAPLYEIISLLNSQEYEYTCGFMDVVDGTSFAPFLPWNTSLVAITGGHSSYDVETGLRINRNERLIDFYNGCLRNTVNLHSSASPSIEKRASALAVQDAFDPRINTNITFQRTLRLPEDGESHGTSALLGPFPLFNAEEHASRLPSAMKSKGGFFFPMFQREALAIVFKPSNDSERVVGRLQSDKDDFATKLYAGSINCLSGKTASETNDDDDERTDYIVSPRQLRLDGYRSADGTVRQFVAMPLGWEYSAEHQVTGLEFIGGIQLRIASRLRDHVEFRRLDDLWDFGNALRITSTAANLGLGVGDVLAMTDFDPDIKILDDSGLGFKDKTNWSRQPLLMPTDGKNHRMSTVQDMMLKSGQRARESTDGIRLRVVPPVLVHLKIIVGERAPIKESLRCSPHHDLGSLVTHRLHRRYLDCGRCDDCRRSHRYNAYPEWSLHTEPSASVSGLGWPARHCPLETLAAPYGRADGELRIVCTQISPGLLRPRDNDKRLHRQAAASAWEMALGAGARLLQRIYMGASHQHWDWRNSRLVNVQILNAVAFRSVTGIPAWTPVSLRDYEKRQLTLEVPLSVPQGHSDMVSESARPELQNISSLDRKVSDQVRGKRIMVLCPQCETNMCNLALLPCRHLFCSDCTSNSSTCFQCGKEWTEKITLSGVMEHPSKGHPPDGKSSQLLTLEETCEQLEAIPHYPKSSSHSGTAEDVAKEIAHMQLGEQGLFWYNSVISILKRAENQTRRSVTKSLILSNIETGHAQRLELLLSLVSPEDYAVQEMGAEMGLKELLRASVDNVRVPDDDRHLGARKPSTCLEAVVDWMARCGIEAHHLADWGFDAKALLCPQRDQSLRRIIHFLVGDSGQSLSEGYGVTVFFLGRFCSSRADRELRHTLLRTLVAHGVDVDARDHLGRTMLWRNSAADLGSVLLDCGARIDVLDNDGNAVLHHLVSQARHPTAAAAAAAAVATKAVKARVAEILRHKAGRAGVDTPNAEGLTALHLAMGIDSLWDWMGFTGLLVGGGADAELPMQRGVYRDEVGRLVAKWEGELERSDVLMRKSAERRLQTVRRVLSASPTE</sequence>
<evidence type="ECO:0000313" key="4">
    <source>
        <dbReference type="Proteomes" id="UP001322277"/>
    </source>
</evidence>
<organism evidence="3 4">
    <name type="scientific">Colletotrichum destructivum</name>
    <dbReference type="NCBI Taxonomy" id="34406"/>
    <lineage>
        <taxon>Eukaryota</taxon>
        <taxon>Fungi</taxon>
        <taxon>Dikarya</taxon>
        <taxon>Ascomycota</taxon>
        <taxon>Pezizomycotina</taxon>
        <taxon>Sordariomycetes</taxon>
        <taxon>Hypocreomycetidae</taxon>
        <taxon>Glomerellales</taxon>
        <taxon>Glomerellaceae</taxon>
        <taxon>Colletotrichum</taxon>
        <taxon>Colletotrichum destructivum species complex</taxon>
    </lineage>
</organism>
<dbReference type="GeneID" id="87948629"/>
<proteinExistence type="predicted"/>
<dbReference type="RefSeq" id="XP_062784336.1">
    <property type="nucleotide sequence ID" value="XM_062928285.1"/>
</dbReference>
<dbReference type="InterPro" id="IPR013083">
    <property type="entry name" value="Znf_RING/FYVE/PHD"/>
</dbReference>
<dbReference type="InterPro" id="IPR036770">
    <property type="entry name" value="Ankyrin_rpt-contain_sf"/>
</dbReference>
<evidence type="ECO:0000259" key="2">
    <source>
        <dbReference type="PROSITE" id="PS50089"/>
    </source>
</evidence>
<keyword evidence="4" id="KW-1185">Reference proteome</keyword>
<dbReference type="Gene3D" id="1.25.40.20">
    <property type="entry name" value="Ankyrin repeat-containing domain"/>
    <property type="match status" value="1"/>
</dbReference>
<dbReference type="SUPFAM" id="SSF57850">
    <property type="entry name" value="RING/U-box"/>
    <property type="match status" value="1"/>
</dbReference>
<dbReference type="SUPFAM" id="SSF48403">
    <property type="entry name" value="Ankyrin repeat"/>
    <property type="match status" value="1"/>
</dbReference>
<accession>A0AAX4IV35</accession>
<keyword evidence="1" id="KW-0862">Zinc</keyword>
<dbReference type="InterPro" id="IPR031348">
    <property type="entry name" value="PigL_N"/>
</dbReference>
<name>A0AAX4IV35_9PEZI</name>